<dbReference type="Proteomes" id="UP001289659">
    <property type="component" value="Unassembled WGS sequence"/>
</dbReference>
<dbReference type="EMBL" id="ABPNFY010000023">
    <property type="protein sequence ID" value="EMB2809582.1"/>
    <property type="molecule type" value="Genomic_DNA"/>
</dbReference>
<dbReference type="RefSeq" id="WP_199012648.1">
    <property type="nucleotide sequence ID" value="NZ_JBMDHG010000044.1"/>
</dbReference>
<dbReference type="InterPro" id="IPR049996">
    <property type="entry name" value="Slr7037-like"/>
</dbReference>
<accession>A0AAI9D772</accession>
<evidence type="ECO:0000313" key="1">
    <source>
        <dbReference type="EMBL" id="EMB2809582.1"/>
    </source>
</evidence>
<reference evidence="1" key="1">
    <citation type="submission" date="2023-12" db="EMBL/GenBank/DDBJ databases">
        <authorList>
            <consortium name="Clinical and Environmental Microbiology Branch: Whole genome sequencing antimicrobial resistance pathogens in the healthcare setting"/>
        </authorList>
    </citation>
    <scope>NUCLEOTIDE SEQUENCE</scope>
    <source>
        <strain evidence="1">Clinical</strain>
    </source>
</reference>
<dbReference type="InterPro" id="IPR034154">
    <property type="entry name" value="TOPRIM_DnaG/twinkle"/>
</dbReference>
<dbReference type="NCBIfam" id="NF042913">
    <property type="entry name" value="CyRepA1"/>
    <property type="match status" value="1"/>
</dbReference>
<gene>
    <name evidence="1" type="ORF">U8038_004563</name>
</gene>
<name>A0AAI9D772_9ENTR</name>
<sequence>MTLQEFYAERFGSDPFSLLEAARDELSELAQMAGINWHACADNIQLNPRGGKERYTTYNNAFPVALEKSLKGRVEIYSRLEQNKDGISYPFVNFVHKGSDAGSWSGFSFLFSEYRREQQRNRATVVAQPEEERARMERQAEARRRRVELQRINDLKNNQMEQERLLGWLAFHRAWEHAPAEDGSWPYAVKKGIRDVFSACDVRRVTSHDSAKWSRGPTTYMAIPLSHLDGRKDGRIVGWQRIDIQGGKFQTSAITNGDFVGTCFVIGDLKGAQNVAVTEGFATGASVWLATRKDPNKRFDAVVVAISANNMIHIVEQLVNVYPAAKITCALDNDRKSSAEGKGNTGLRTGFEILAKFHGVKCVFPTFEDDPQLECSDFNDLHKLRGLRETSRQLFAKSNRLNASTDLLTLTLNKLKTIKRDNRRTFAKELLNAVDIGMLTCPVPNSPSDLFNMFCIVLRDMGLENVYRATVKDHIARRLNRKCRTAQAPRSFSDRITDPNKRPQHITYKRFETSVMTEDVLKYVQELQGIVIVRAGMGSGKSTGLLRPLMHNSERGVSVAHRVSLIGGLWEMMTEGKGAKADILHYQDPGYQEMAPYASKLTICINSIVKGCWQPLMRQHDYFGFDEATQGLRAVLSGRAMENPVAVFNTLIDALARTELHPIMVDADANDLLVDLAELAMKRREELGLPAWLQIHVIELPVDVRNRETGEPIRVFYTEKDRIMSEVMKAVELGEKIMLATDSSTFAEDVTATLRLNYPHKKFLCVNQKAKQEPEVEVFTNNPKKMVVKYDGLIYSPSISSGVSIEQKHFDRHFGMFCGEVVPSDAIQMLRRDRTAKEFIIGFDKVRAKRETDPQKIERAYVQALLATAGMNGELTDVVFDGDRISMGVANTDFTRLKIKASAIEATARNDYASNMICIMHSDGYKVAPLAGDPQANELGKELRKEAREIVWEQTLDLHLNTDTPEESEREELLKKRALTLEEQAKLVRWDIEHELKLPVDEDTLKFYFDGARDKVRRYETMLLDEVTARRYDREESAINFTYAFKQTGQWQYFVVTAMTREQADEAFQSKHPGIVEYKVKSAPVVEVAMRGFYGLKSTALRQYFIDCGIDPETMTGEATQERLKRARDNLMTAERRDLLNNVLRIGGFMTPKGKPKVPEALFKNICESLGLKTDKRRARDGDKRPTIRFVDQQSAEFMMDILAKRQEDGLNLQTRKTEKTANEVDHDLDLNIYMDHKSRSTNGQNSDAPHSVITEALATLPVPVPEAWAECALPAAEMATVTSWSIDCIASTFAALYLTEFMDRLSAAEFNLLTAFLKRTRGEELNHTGMTTGGYGTQEAFYG</sequence>
<proteinExistence type="predicted"/>
<protein>
    <submittedName>
        <fullName evidence="1">Origin of replication binding family protein</fullName>
    </submittedName>
</protein>
<evidence type="ECO:0000313" key="2">
    <source>
        <dbReference type="Proteomes" id="UP001289659"/>
    </source>
</evidence>
<dbReference type="CDD" id="cd01029">
    <property type="entry name" value="TOPRIM_primases"/>
    <property type="match status" value="1"/>
</dbReference>
<organism evidence="1 2">
    <name type="scientific">Enterobacter hormaechei subsp. hoffmannii</name>
    <dbReference type="NCBI Taxonomy" id="1812934"/>
    <lineage>
        <taxon>Bacteria</taxon>
        <taxon>Pseudomonadati</taxon>
        <taxon>Pseudomonadota</taxon>
        <taxon>Gammaproteobacteria</taxon>
        <taxon>Enterobacterales</taxon>
        <taxon>Enterobacteriaceae</taxon>
        <taxon>Enterobacter</taxon>
        <taxon>Enterobacter cloacae complex</taxon>
    </lineage>
</organism>
<comment type="caution">
    <text evidence="1">The sequence shown here is derived from an EMBL/GenBank/DDBJ whole genome shotgun (WGS) entry which is preliminary data.</text>
</comment>